<protein>
    <submittedName>
        <fullName evidence="3">Uncharacterized protein</fullName>
    </submittedName>
</protein>
<dbReference type="STRING" id="569857.TP70_04510"/>
<dbReference type="OrthoDB" id="2414018at2"/>
<evidence type="ECO:0000256" key="1">
    <source>
        <dbReference type="SAM" id="Coils"/>
    </source>
</evidence>
<sequence length="296" mass="35746">MITITKQLEGKYTNFVKPIEDYIKWLNSYRHFKKPIEIILHDHPILSYGYLCDCHVDMKDRKIYYSLYGIEQGIKKRKKSKQDAFISVVFDVFGDLALQLSKFYMIDQDNCDIHEYIRQYEEYEKRMYQEKEAMVHQHIYMTPAYQKYLKHGLKIKFKKEIPKRIVEAMQLFETFLHQQMTFPIRVTVTFTKKSLKDCDGYFVLPHHSSDYPKIKVSLQDYQRIKKKHGTYTAVLNTLEILAHELGHYHEYINGKWFEDEIQSETYADQFEQNIIQLFIDDVYAPFFRKKYGNDRV</sequence>
<evidence type="ECO:0000313" key="4">
    <source>
        <dbReference type="Proteomes" id="UP000032366"/>
    </source>
</evidence>
<dbReference type="Proteomes" id="UP000032366">
    <property type="component" value="Unassembled WGS sequence"/>
</dbReference>
<dbReference type="Proteomes" id="UP000254100">
    <property type="component" value="Unassembled WGS sequence"/>
</dbReference>
<gene>
    <name evidence="3" type="ORF">NCTC13832_00891</name>
    <name evidence="2" type="ORF">TP70_04510</name>
</gene>
<dbReference type="EMBL" id="JXWY01000032">
    <property type="protein sequence ID" value="KIX90988.1"/>
    <property type="molecule type" value="Genomic_DNA"/>
</dbReference>
<evidence type="ECO:0000313" key="5">
    <source>
        <dbReference type="Proteomes" id="UP000254100"/>
    </source>
</evidence>
<dbReference type="EMBL" id="UHDT01000001">
    <property type="protein sequence ID" value="SUM57217.1"/>
    <property type="molecule type" value="Genomic_DNA"/>
</dbReference>
<evidence type="ECO:0000313" key="3">
    <source>
        <dbReference type="EMBL" id="SUM57217.1"/>
    </source>
</evidence>
<evidence type="ECO:0000313" key="2">
    <source>
        <dbReference type="EMBL" id="KIX90988.1"/>
    </source>
</evidence>
<feature type="coiled-coil region" evidence="1">
    <location>
        <begin position="106"/>
        <end position="133"/>
    </location>
</feature>
<proteinExistence type="predicted"/>
<organism evidence="3 5">
    <name type="scientific">Staphylococcus microti</name>
    <dbReference type="NCBI Taxonomy" id="569857"/>
    <lineage>
        <taxon>Bacteria</taxon>
        <taxon>Bacillati</taxon>
        <taxon>Bacillota</taxon>
        <taxon>Bacilli</taxon>
        <taxon>Bacillales</taxon>
        <taxon>Staphylococcaceae</taxon>
        <taxon>Staphylococcus</taxon>
    </lineage>
</organism>
<keyword evidence="1" id="KW-0175">Coiled coil</keyword>
<dbReference type="AlphaFoldDB" id="A0A0D6XT13"/>
<accession>A0A0D6XT13</accession>
<reference evidence="3 5" key="2">
    <citation type="submission" date="2018-06" db="EMBL/GenBank/DDBJ databases">
        <authorList>
            <consortium name="Pathogen Informatics"/>
            <person name="Doyle S."/>
        </authorList>
    </citation>
    <scope>NUCLEOTIDE SEQUENCE [LARGE SCALE GENOMIC DNA]</scope>
    <source>
        <strain evidence="3 5">NCTC13832</strain>
    </source>
</reference>
<reference evidence="2 4" key="1">
    <citation type="submission" date="2015-01" db="EMBL/GenBank/DDBJ databases">
        <authorList>
            <person name="Guo J."/>
        </authorList>
    </citation>
    <scope>NUCLEOTIDE SEQUENCE [LARGE SCALE GENOMIC DNA]</scope>
    <source>
        <strain evidence="2 4">DSM 22147</strain>
    </source>
</reference>
<name>A0A0D6XT13_9STAP</name>
<keyword evidence="4" id="KW-1185">Reference proteome</keyword>
<dbReference type="RefSeq" id="WP_044359764.1">
    <property type="nucleotide sequence ID" value="NZ_JXWY01000032.1"/>
</dbReference>